<accession>A0A8X6YH82</accession>
<evidence type="ECO:0000313" key="1">
    <source>
        <dbReference type="EMBL" id="GFY71394.1"/>
    </source>
</evidence>
<gene>
    <name evidence="1" type="ORF">TNIN_322461</name>
</gene>
<proteinExistence type="predicted"/>
<keyword evidence="2" id="KW-1185">Reference proteome</keyword>
<dbReference type="Proteomes" id="UP000886998">
    <property type="component" value="Unassembled WGS sequence"/>
</dbReference>
<organism evidence="1 2">
    <name type="scientific">Trichonephila inaurata madagascariensis</name>
    <dbReference type="NCBI Taxonomy" id="2747483"/>
    <lineage>
        <taxon>Eukaryota</taxon>
        <taxon>Metazoa</taxon>
        <taxon>Ecdysozoa</taxon>
        <taxon>Arthropoda</taxon>
        <taxon>Chelicerata</taxon>
        <taxon>Arachnida</taxon>
        <taxon>Araneae</taxon>
        <taxon>Araneomorphae</taxon>
        <taxon>Entelegynae</taxon>
        <taxon>Araneoidea</taxon>
        <taxon>Nephilidae</taxon>
        <taxon>Trichonephila</taxon>
        <taxon>Trichonephila inaurata</taxon>
    </lineage>
</organism>
<evidence type="ECO:0000313" key="2">
    <source>
        <dbReference type="Proteomes" id="UP000886998"/>
    </source>
</evidence>
<reference evidence="1" key="1">
    <citation type="submission" date="2020-08" db="EMBL/GenBank/DDBJ databases">
        <title>Multicomponent nature underlies the extraordinary mechanical properties of spider dragline silk.</title>
        <authorList>
            <person name="Kono N."/>
            <person name="Nakamura H."/>
            <person name="Mori M."/>
            <person name="Yoshida Y."/>
            <person name="Ohtoshi R."/>
            <person name="Malay A.D."/>
            <person name="Moran D.A.P."/>
            <person name="Tomita M."/>
            <person name="Numata K."/>
            <person name="Arakawa K."/>
        </authorList>
    </citation>
    <scope>NUCLEOTIDE SEQUENCE</scope>
</reference>
<name>A0A8X6YH82_9ARAC</name>
<protein>
    <submittedName>
        <fullName evidence="1">Uncharacterized protein</fullName>
    </submittedName>
</protein>
<comment type="caution">
    <text evidence="1">The sequence shown here is derived from an EMBL/GenBank/DDBJ whole genome shotgun (WGS) entry which is preliminary data.</text>
</comment>
<dbReference type="AlphaFoldDB" id="A0A8X6YH82"/>
<dbReference type="EMBL" id="BMAV01018788">
    <property type="protein sequence ID" value="GFY71394.1"/>
    <property type="molecule type" value="Genomic_DNA"/>
</dbReference>
<sequence length="161" mass="18577">MLKNGVFSHQAGRRTERRIGSGRNLVCCRRLRSECHVKSEVMIRSFTSETLARQNTLAPVTRNLDSNLLSWTNRFPVVALTRDAFSFPERSRVGRIYQRNIRDGTFGLEHLGLLPSCLRVSCSTASSEALRFTAVRSRHLWLTMNIPAPLRQILKLWLFYR</sequence>